<name>A0ACC3NGH1_9PEZI</name>
<dbReference type="Proteomes" id="UP001281147">
    <property type="component" value="Unassembled WGS sequence"/>
</dbReference>
<sequence length="115" mass="13670">MSRQQISNHYTRLLRLWPKDRLRPEERHFQRLLQSRILNAPTSLPAPRDESREINAAYLLLDNSFTQRFPIPKAMMEPASDPQHYAKLERELDEAPERGLWGRFLKKIGGMVRFQ</sequence>
<comment type="caution">
    <text evidence="1">The sequence shown here is derived from an EMBL/GenBank/DDBJ whole genome shotgun (WGS) entry which is preliminary data.</text>
</comment>
<protein>
    <submittedName>
        <fullName evidence="1">Uncharacterized protein</fullName>
    </submittedName>
</protein>
<accession>A0ACC3NGH1</accession>
<gene>
    <name evidence="1" type="ORF">LTR37_007072</name>
</gene>
<organism evidence="1 2">
    <name type="scientific">Vermiconidia calcicola</name>
    <dbReference type="NCBI Taxonomy" id="1690605"/>
    <lineage>
        <taxon>Eukaryota</taxon>
        <taxon>Fungi</taxon>
        <taxon>Dikarya</taxon>
        <taxon>Ascomycota</taxon>
        <taxon>Pezizomycotina</taxon>
        <taxon>Dothideomycetes</taxon>
        <taxon>Dothideomycetidae</taxon>
        <taxon>Mycosphaerellales</taxon>
        <taxon>Extremaceae</taxon>
        <taxon>Vermiconidia</taxon>
    </lineage>
</organism>
<reference evidence="1" key="1">
    <citation type="submission" date="2023-07" db="EMBL/GenBank/DDBJ databases">
        <title>Black Yeasts Isolated from many extreme environments.</title>
        <authorList>
            <person name="Coleine C."/>
            <person name="Stajich J.E."/>
            <person name="Selbmann L."/>
        </authorList>
    </citation>
    <scope>NUCLEOTIDE SEQUENCE</scope>
    <source>
        <strain evidence="1">CCFEE 5714</strain>
    </source>
</reference>
<evidence type="ECO:0000313" key="2">
    <source>
        <dbReference type="Proteomes" id="UP001281147"/>
    </source>
</evidence>
<evidence type="ECO:0000313" key="1">
    <source>
        <dbReference type="EMBL" id="KAK3715584.1"/>
    </source>
</evidence>
<keyword evidence="2" id="KW-1185">Reference proteome</keyword>
<proteinExistence type="predicted"/>
<dbReference type="EMBL" id="JAUTXU010000048">
    <property type="protein sequence ID" value="KAK3715584.1"/>
    <property type="molecule type" value="Genomic_DNA"/>
</dbReference>